<dbReference type="EMBL" id="LQYT01000092">
    <property type="protein sequence ID" value="KYD12461.1"/>
    <property type="molecule type" value="Genomic_DNA"/>
</dbReference>
<dbReference type="AlphaFoldDB" id="A0A150LJA5"/>
<proteinExistence type="predicted"/>
<gene>
    <name evidence="1" type="ORF">B4135_3025</name>
</gene>
<sequence>MSKADDRCKLHVAVIILKKMEKEIERIRGMQKEGVLCRNFCEAPLF</sequence>
<protein>
    <submittedName>
        <fullName evidence="1">Uncharacterized protein</fullName>
    </submittedName>
</protein>
<name>A0A150LJA5_9BACI</name>
<evidence type="ECO:0000313" key="2">
    <source>
        <dbReference type="Proteomes" id="UP000075683"/>
    </source>
</evidence>
<comment type="caution">
    <text evidence="1">The sequence shown here is derived from an EMBL/GenBank/DDBJ whole genome shotgun (WGS) entry which is preliminary data.</text>
</comment>
<dbReference type="Proteomes" id="UP000075683">
    <property type="component" value="Unassembled WGS sequence"/>
</dbReference>
<evidence type="ECO:0000313" key="1">
    <source>
        <dbReference type="EMBL" id="KYD12461.1"/>
    </source>
</evidence>
<accession>A0A150LJA5</accession>
<reference evidence="1 2" key="1">
    <citation type="submission" date="2016-01" db="EMBL/GenBank/DDBJ databases">
        <title>Draft Genome Sequences of Seven Thermophilic Sporeformers Isolated from Foods.</title>
        <authorList>
            <person name="Berendsen E.M."/>
            <person name="Wells-Bennik M.H."/>
            <person name="Krawcyk A.O."/>
            <person name="De Jong A."/>
            <person name="Holsappel S."/>
            <person name="Eijlander R.T."/>
            <person name="Kuipers O.P."/>
        </authorList>
    </citation>
    <scope>NUCLEOTIDE SEQUENCE [LARGE SCALE GENOMIC DNA]</scope>
    <source>
        <strain evidence="1 2">B4135</strain>
    </source>
</reference>
<organism evidence="1 2">
    <name type="scientific">Caldibacillus debilis</name>
    <dbReference type="NCBI Taxonomy" id="301148"/>
    <lineage>
        <taxon>Bacteria</taxon>
        <taxon>Bacillati</taxon>
        <taxon>Bacillota</taxon>
        <taxon>Bacilli</taxon>
        <taxon>Bacillales</taxon>
        <taxon>Bacillaceae</taxon>
        <taxon>Caldibacillus</taxon>
    </lineage>
</organism>